<proteinExistence type="inferred from homology"/>
<protein>
    <submittedName>
        <fullName evidence="4">Uncharacterized protein</fullName>
    </submittedName>
</protein>
<dbReference type="GO" id="GO:0016491">
    <property type="term" value="F:oxidoreductase activity"/>
    <property type="evidence" value="ECO:0007669"/>
    <property type="project" value="UniProtKB-KW"/>
</dbReference>
<dbReference type="PANTHER" id="PTHR44196:SF1">
    <property type="entry name" value="DEHYDROGENASE_REDUCTASE SDR FAMILY MEMBER 7B"/>
    <property type="match status" value="1"/>
</dbReference>
<keyword evidence="2" id="KW-0560">Oxidoreductase</keyword>
<evidence type="ECO:0000256" key="2">
    <source>
        <dbReference type="ARBA" id="ARBA00023002"/>
    </source>
</evidence>
<dbReference type="EMBL" id="BRXU01000031">
    <property type="protein sequence ID" value="GLC60047.1"/>
    <property type="molecule type" value="Genomic_DNA"/>
</dbReference>
<dbReference type="PRINTS" id="PR00081">
    <property type="entry name" value="GDHRDH"/>
</dbReference>
<dbReference type="GO" id="GO:0016020">
    <property type="term" value="C:membrane"/>
    <property type="evidence" value="ECO:0007669"/>
    <property type="project" value="TreeGrafter"/>
</dbReference>
<keyword evidence="5" id="KW-1185">Reference proteome</keyword>
<dbReference type="Pfam" id="PF00106">
    <property type="entry name" value="adh_short"/>
    <property type="match status" value="1"/>
</dbReference>
<reference evidence="4 5" key="1">
    <citation type="journal article" date="2023" name="Commun. Biol.">
        <title>Reorganization of the ancestral sex-determining regions during the evolution of trioecy in Pleodorina starrii.</title>
        <authorList>
            <person name="Takahashi K."/>
            <person name="Suzuki S."/>
            <person name="Kawai-Toyooka H."/>
            <person name="Yamamoto K."/>
            <person name="Hamaji T."/>
            <person name="Ootsuki R."/>
            <person name="Yamaguchi H."/>
            <person name="Kawachi M."/>
            <person name="Higashiyama T."/>
            <person name="Nozaki H."/>
        </authorList>
    </citation>
    <scope>NUCLEOTIDE SEQUENCE [LARGE SCALE GENOMIC DNA]</scope>
    <source>
        <strain evidence="4 5">NIES-4479</strain>
    </source>
</reference>
<dbReference type="InterPro" id="IPR036291">
    <property type="entry name" value="NAD(P)-bd_dom_sf"/>
</dbReference>
<dbReference type="InterPro" id="IPR002347">
    <property type="entry name" value="SDR_fam"/>
</dbReference>
<feature type="region of interest" description="Disordered" evidence="3">
    <location>
        <begin position="1"/>
        <end position="24"/>
    </location>
</feature>
<sequence>MLQRGQAGCSAAEPGAGPKAFSARSAQAAARRSVKVNAGKESGPNYRVPYNTNVNAAPRVQLPPFLQPTPHQPALALTPAVEGAFKATGRTVVITGGSQGVGRATALVFARKGYNVVVAARDESKLTYVVEDCAQAAGRAGAALAVPTDVTQERQVQALVNTVLAKFESVDVVVNCAGVFARGAFEDTPMLEAKRLMEVNYLGPYMVTQAFLPVLLKGGARSRGTFGGGGERPSIVMLTGFSGRVPTKYMSAFSASKAALESLAVSLRTEVESKGVHVGVVQPGLVKSNFMERAAFYGKNGEEDRRSFRQMLRSLPMAQSPSEVAEAVYSCVTAKSGEVSVGLPFAAAAQAYKLTGLNPSAVPFT</sequence>
<dbReference type="Proteomes" id="UP001165080">
    <property type="component" value="Unassembled WGS sequence"/>
</dbReference>
<evidence type="ECO:0000313" key="5">
    <source>
        <dbReference type="Proteomes" id="UP001165080"/>
    </source>
</evidence>
<evidence type="ECO:0000256" key="1">
    <source>
        <dbReference type="ARBA" id="ARBA00006484"/>
    </source>
</evidence>
<name>A0A9W6BXE5_9CHLO</name>
<dbReference type="SUPFAM" id="SSF51735">
    <property type="entry name" value="NAD(P)-binding Rossmann-fold domains"/>
    <property type="match status" value="1"/>
</dbReference>
<dbReference type="PANTHER" id="PTHR44196">
    <property type="entry name" value="DEHYDROGENASE/REDUCTASE SDR FAMILY MEMBER 7B"/>
    <property type="match status" value="1"/>
</dbReference>
<accession>A0A9W6BXE5</accession>
<comment type="caution">
    <text evidence="4">The sequence shown here is derived from an EMBL/GenBank/DDBJ whole genome shotgun (WGS) entry which is preliminary data.</text>
</comment>
<comment type="similarity">
    <text evidence="1">Belongs to the short-chain dehydrogenases/reductases (SDR) family.</text>
</comment>
<dbReference type="AlphaFoldDB" id="A0A9W6BXE5"/>
<evidence type="ECO:0000313" key="4">
    <source>
        <dbReference type="EMBL" id="GLC60047.1"/>
    </source>
</evidence>
<organism evidence="4 5">
    <name type="scientific">Pleodorina starrii</name>
    <dbReference type="NCBI Taxonomy" id="330485"/>
    <lineage>
        <taxon>Eukaryota</taxon>
        <taxon>Viridiplantae</taxon>
        <taxon>Chlorophyta</taxon>
        <taxon>core chlorophytes</taxon>
        <taxon>Chlorophyceae</taxon>
        <taxon>CS clade</taxon>
        <taxon>Chlamydomonadales</taxon>
        <taxon>Volvocaceae</taxon>
        <taxon>Pleodorina</taxon>
    </lineage>
</organism>
<gene>
    <name evidence="4" type="primary">PLEST005749</name>
    <name evidence="4" type="ORF">PLESTB_001567500</name>
</gene>
<dbReference type="Gene3D" id="3.40.50.720">
    <property type="entry name" value="NAD(P)-binding Rossmann-like Domain"/>
    <property type="match status" value="1"/>
</dbReference>
<evidence type="ECO:0000256" key="3">
    <source>
        <dbReference type="SAM" id="MobiDB-lite"/>
    </source>
</evidence>